<dbReference type="InterPro" id="IPR044824">
    <property type="entry name" value="MAIN-like"/>
</dbReference>
<gene>
    <name evidence="2" type="ORF">Tsubulata_014778</name>
</gene>
<dbReference type="PANTHER" id="PTHR46033">
    <property type="entry name" value="PROTEIN MAIN-LIKE 2"/>
    <property type="match status" value="1"/>
</dbReference>
<evidence type="ECO:0000313" key="3">
    <source>
        <dbReference type="Proteomes" id="UP001141552"/>
    </source>
</evidence>
<dbReference type="PANTHER" id="PTHR46033:SF65">
    <property type="entry name" value="AMINOTRANSFERASE-LIKE PLANT MOBILE DOMAIN-CONTAINING PROTEIN"/>
    <property type="match status" value="1"/>
</dbReference>
<dbReference type="OrthoDB" id="1435388at2759"/>
<dbReference type="GO" id="GO:0010073">
    <property type="term" value="P:meristem maintenance"/>
    <property type="evidence" value="ECO:0007669"/>
    <property type="project" value="InterPro"/>
</dbReference>
<feature type="domain" description="Aminotransferase-like plant mobile" evidence="1">
    <location>
        <begin position="135"/>
        <end position="282"/>
    </location>
</feature>
<dbReference type="InterPro" id="IPR019557">
    <property type="entry name" value="AminoTfrase-like_pln_mobile"/>
</dbReference>
<evidence type="ECO:0000313" key="2">
    <source>
        <dbReference type="EMBL" id="KAJ4827884.1"/>
    </source>
</evidence>
<organism evidence="2 3">
    <name type="scientific">Turnera subulata</name>
    <dbReference type="NCBI Taxonomy" id="218843"/>
    <lineage>
        <taxon>Eukaryota</taxon>
        <taxon>Viridiplantae</taxon>
        <taxon>Streptophyta</taxon>
        <taxon>Embryophyta</taxon>
        <taxon>Tracheophyta</taxon>
        <taxon>Spermatophyta</taxon>
        <taxon>Magnoliopsida</taxon>
        <taxon>eudicotyledons</taxon>
        <taxon>Gunneridae</taxon>
        <taxon>Pentapetalae</taxon>
        <taxon>rosids</taxon>
        <taxon>fabids</taxon>
        <taxon>Malpighiales</taxon>
        <taxon>Passifloraceae</taxon>
        <taxon>Turnera</taxon>
    </lineage>
</organism>
<evidence type="ECO:0000259" key="1">
    <source>
        <dbReference type="Pfam" id="PF10536"/>
    </source>
</evidence>
<reference evidence="2" key="1">
    <citation type="submission" date="2022-02" db="EMBL/GenBank/DDBJ databases">
        <authorList>
            <person name="Henning P.M."/>
            <person name="McCubbin A.G."/>
            <person name="Shore J.S."/>
        </authorList>
    </citation>
    <scope>NUCLEOTIDE SEQUENCE</scope>
    <source>
        <strain evidence="2">F60SS</strain>
        <tissue evidence="2">Leaves</tissue>
    </source>
</reference>
<reference evidence="2" key="2">
    <citation type="journal article" date="2023" name="Plants (Basel)">
        <title>Annotation of the Turnera subulata (Passifloraceae) Draft Genome Reveals the S-Locus Evolved after the Divergence of Turneroideae from Passifloroideae in a Stepwise Manner.</title>
        <authorList>
            <person name="Henning P.M."/>
            <person name="Roalson E.H."/>
            <person name="Mir W."/>
            <person name="McCubbin A.G."/>
            <person name="Shore J.S."/>
        </authorList>
    </citation>
    <scope>NUCLEOTIDE SEQUENCE</scope>
    <source>
        <strain evidence="2">F60SS</strain>
    </source>
</reference>
<dbReference type="Proteomes" id="UP001141552">
    <property type="component" value="Unassembled WGS sequence"/>
</dbReference>
<dbReference type="Pfam" id="PF10536">
    <property type="entry name" value="PMD"/>
    <property type="match status" value="1"/>
</dbReference>
<accession>A0A9Q0FAG0</accession>
<sequence>MATSCPGRFFDNLPLDILWNIQESSSLSDSAKRDRFFALIDRIGLQGTLFETWVADSLVILLGPAAINDHPILKKVCPLSRPSAIPLGRSISLRDYAGEPPLRDQYPIQTWPYEPCIGLEEWRQWIDRLSESCSGPLTINLYDLSVLFGLLPHGHDFGTVSSEDSIFSDEFISSWFGKSYIAVMRQPALRNPKEDHFKFLVVFFTKYLFCSRGKECTLHFVPLVRHLLESDNPVALGPLVLASIYRGLCQFTTETPSELLPLANGPLWLVQIWLMASLRELTQIWPQNFQPDGPTSYGYQFVLPLPPQGVRASPGALFHLTNRNPANIAYVRLLPNGPAYLRDESADHPNFAAAWKSILPPWDLMTDLTVIKNEPRKSVEVYDPHYCAA</sequence>
<dbReference type="EMBL" id="JAKUCV010006308">
    <property type="protein sequence ID" value="KAJ4827884.1"/>
    <property type="molecule type" value="Genomic_DNA"/>
</dbReference>
<keyword evidence="3" id="KW-1185">Reference proteome</keyword>
<comment type="caution">
    <text evidence="2">The sequence shown here is derived from an EMBL/GenBank/DDBJ whole genome shotgun (WGS) entry which is preliminary data.</text>
</comment>
<protein>
    <recommendedName>
        <fullName evidence="1">Aminotransferase-like plant mobile domain-containing protein</fullName>
    </recommendedName>
</protein>
<proteinExistence type="predicted"/>
<dbReference type="AlphaFoldDB" id="A0A9Q0FAG0"/>
<name>A0A9Q0FAG0_9ROSI</name>